<dbReference type="EMBL" id="HACM01005552">
    <property type="protein sequence ID" value="CRZ05994.1"/>
    <property type="molecule type" value="Transcribed_RNA"/>
</dbReference>
<accession>A0A0H5RBY2</accession>
<proteinExistence type="predicted"/>
<sequence>MVRFRTAGSSTARRLAELNTLNFHENLPEYLNQSGRLIVQLASTVRLCPDLLPGRLPALRQRIERFLRRENITIRRKTHEAQRTRQTDDLEIDFLEAVNQQIKMLKLPAGAVVNIDETNVDFDQPSPTTLRRRGQRTITVATTGSSGRCTVLLGVALDGCKLPPFVVFKGTRTGRIRREVITRCVELGFPDDCVYSVQDKA</sequence>
<dbReference type="EMBL" id="HACM01005554">
    <property type="protein sequence ID" value="CRZ05996.1"/>
    <property type="molecule type" value="Transcribed_RNA"/>
</dbReference>
<dbReference type="EMBL" id="HACM01005557">
    <property type="protein sequence ID" value="CRZ05999.1"/>
    <property type="molecule type" value="Transcribed_RNA"/>
</dbReference>
<reference evidence="1" key="1">
    <citation type="submission" date="2015-04" db="EMBL/GenBank/DDBJ databases">
        <title>The genome sequence of the plant pathogenic Rhizarian Plasmodiophora brassicae reveals insights in its biotrophic life cycle and the origin of chitin synthesis.</title>
        <authorList>
            <person name="Schwelm A."/>
            <person name="Fogelqvist J."/>
            <person name="Knaust A."/>
            <person name="Julke S."/>
            <person name="Lilja T."/>
            <person name="Dhandapani V."/>
            <person name="Bonilla-Rosso G."/>
            <person name="Karlsson M."/>
            <person name="Shevchenko A."/>
            <person name="Choi S.R."/>
            <person name="Kim H.G."/>
            <person name="Park J.Y."/>
            <person name="Lim Y.P."/>
            <person name="Ludwig-Muller J."/>
            <person name="Dixelius C."/>
        </authorList>
    </citation>
    <scope>NUCLEOTIDE SEQUENCE</scope>
    <source>
        <tissue evidence="1">Potato root galls</tissue>
    </source>
</reference>
<dbReference type="AlphaFoldDB" id="A0A0H5RBY2"/>
<protein>
    <recommendedName>
        <fullName evidence="2">DDE-1 domain-containing protein</fullName>
    </recommendedName>
</protein>
<organism evidence="1">
    <name type="scientific">Spongospora subterranea</name>
    <dbReference type="NCBI Taxonomy" id="70186"/>
    <lineage>
        <taxon>Eukaryota</taxon>
        <taxon>Sar</taxon>
        <taxon>Rhizaria</taxon>
        <taxon>Endomyxa</taxon>
        <taxon>Phytomyxea</taxon>
        <taxon>Plasmodiophorida</taxon>
        <taxon>Plasmodiophoridae</taxon>
        <taxon>Spongospora</taxon>
    </lineage>
</organism>
<name>A0A0H5RBY2_9EUKA</name>
<evidence type="ECO:0000313" key="1">
    <source>
        <dbReference type="EMBL" id="CRZ05999.1"/>
    </source>
</evidence>
<evidence type="ECO:0008006" key="2">
    <source>
        <dbReference type="Google" id="ProtNLM"/>
    </source>
</evidence>
<dbReference type="EMBL" id="HACM01005556">
    <property type="protein sequence ID" value="CRZ05998.1"/>
    <property type="molecule type" value="Transcribed_RNA"/>
</dbReference>